<dbReference type="EMBL" id="JACSQC010000001">
    <property type="protein sequence ID" value="MBD8042683.1"/>
    <property type="molecule type" value="Genomic_DNA"/>
</dbReference>
<dbReference type="Proteomes" id="UP000652763">
    <property type="component" value="Unassembled WGS sequence"/>
</dbReference>
<keyword evidence="1" id="KW-0812">Transmembrane</keyword>
<feature type="transmembrane region" description="Helical" evidence="1">
    <location>
        <begin position="53"/>
        <end position="81"/>
    </location>
</feature>
<organism evidence="2 3">
    <name type="scientific">Arthrobacter pullicola</name>
    <dbReference type="NCBI Taxonomy" id="2762224"/>
    <lineage>
        <taxon>Bacteria</taxon>
        <taxon>Bacillati</taxon>
        <taxon>Actinomycetota</taxon>
        <taxon>Actinomycetes</taxon>
        <taxon>Micrococcales</taxon>
        <taxon>Micrococcaceae</taxon>
        <taxon>Arthrobacter</taxon>
    </lineage>
</organism>
<sequence>MSSESQARVPSPRRRSVMLYRRARTALILVGVFWLWLLFGSAAFVASLFERPFYAMLALYAVGTVTLISLLIAPVALAYLLMNRQPAVPAPAAADLPARVIRPEQPAQPPRSAEAARFPRSDLAPVIRMIPRRVKDSGTALGTRAAAKWRDLAS</sequence>
<reference evidence="2 3" key="1">
    <citation type="submission" date="2020-08" db="EMBL/GenBank/DDBJ databases">
        <title>A Genomic Blueprint of the Chicken Gut Microbiome.</title>
        <authorList>
            <person name="Gilroy R."/>
            <person name="Ravi A."/>
            <person name="Getino M."/>
            <person name="Pursley I."/>
            <person name="Horton D.L."/>
            <person name="Alikhan N.-F."/>
            <person name="Baker D."/>
            <person name="Gharbi K."/>
            <person name="Hall N."/>
            <person name="Watson M."/>
            <person name="Adriaenssens E.M."/>
            <person name="Foster-Nyarko E."/>
            <person name="Jarju S."/>
            <person name="Secka A."/>
            <person name="Antonio M."/>
            <person name="Oren A."/>
            <person name="Chaudhuri R."/>
            <person name="La Ragione R.M."/>
            <person name="Hildebrand F."/>
            <person name="Pallen M.J."/>
        </authorList>
    </citation>
    <scope>NUCLEOTIDE SEQUENCE [LARGE SCALE GENOMIC DNA]</scope>
    <source>
        <strain evidence="2 3">Sa2BUA2</strain>
    </source>
</reference>
<proteinExistence type="predicted"/>
<keyword evidence="1" id="KW-1133">Transmembrane helix</keyword>
<name>A0ABR8YEV9_9MICC</name>
<keyword evidence="1" id="KW-0472">Membrane</keyword>
<evidence type="ECO:0000256" key="1">
    <source>
        <dbReference type="SAM" id="Phobius"/>
    </source>
</evidence>
<evidence type="ECO:0000313" key="2">
    <source>
        <dbReference type="EMBL" id="MBD8042683.1"/>
    </source>
</evidence>
<gene>
    <name evidence="2" type="ORF">H9638_02545</name>
</gene>
<keyword evidence="3" id="KW-1185">Reference proteome</keyword>
<comment type="caution">
    <text evidence="2">The sequence shown here is derived from an EMBL/GenBank/DDBJ whole genome shotgun (WGS) entry which is preliminary data.</text>
</comment>
<accession>A0ABR8YEV9</accession>
<protein>
    <submittedName>
        <fullName evidence="2">Uncharacterized protein</fullName>
    </submittedName>
</protein>
<evidence type="ECO:0000313" key="3">
    <source>
        <dbReference type="Proteomes" id="UP000652763"/>
    </source>
</evidence>